<dbReference type="Proteomes" id="UP000806285">
    <property type="component" value="Unassembled WGS sequence"/>
</dbReference>
<dbReference type="PANTHER" id="PTHR43268:SF3">
    <property type="entry name" value="RHODANESE-LIKE DOMAIN-CONTAINING PROTEIN 7-RELATED"/>
    <property type="match status" value="1"/>
</dbReference>
<keyword evidence="1" id="KW-0560">Oxidoreductase</keyword>
<comment type="caution">
    <text evidence="3">The sequence shown here is derived from an EMBL/GenBank/DDBJ whole genome shotgun (WGS) entry which is preliminary data.</text>
</comment>
<dbReference type="Pfam" id="PF00581">
    <property type="entry name" value="Rhodanese"/>
    <property type="match status" value="1"/>
</dbReference>
<dbReference type="HAMAP" id="MF_00469">
    <property type="entry name" value="TrhO"/>
    <property type="match status" value="1"/>
</dbReference>
<evidence type="ECO:0000313" key="3">
    <source>
        <dbReference type="EMBL" id="MBE7369812.1"/>
    </source>
</evidence>
<comment type="catalytic activity">
    <reaction evidence="1">
        <text>uridine(34) in tRNA + AH2 + O2 = 5-hydroxyuridine(34) in tRNA + A + H2O</text>
        <dbReference type="Rhea" id="RHEA:64224"/>
        <dbReference type="Rhea" id="RHEA-COMP:11727"/>
        <dbReference type="Rhea" id="RHEA-COMP:13381"/>
        <dbReference type="ChEBI" id="CHEBI:13193"/>
        <dbReference type="ChEBI" id="CHEBI:15377"/>
        <dbReference type="ChEBI" id="CHEBI:15379"/>
        <dbReference type="ChEBI" id="CHEBI:17499"/>
        <dbReference type="ChEBI" id="CHEBI:65315"/>
        <dbReference type="ChEBI" id="CHEBI:136877"/>
    </reaction>
</comment>
<dbReference type="SMART" id="SM00450">
    <property type="entry name" value="RHOD"/>
    <property type="match status" value="1"/>
</dbReference>
<dbReference type="NCBIfam" id="NF003703">
    <property type="entry name" value="PRK05320.1"/>
    <property type="match status" value="1"/>
</dbReference>
<feature type="domain" description="Rhodanese" evidence="2">
    <location>
        <begin position="151"/>
        <end position="245"/>
    </location>
</feature>
<dbReference type="InterPro" id="IPR001763">
    <property type="entry name" value="Rhodanese-like_dom"/>
</dbReference>
<name>A0ABR9SA20_9BURK</name>
<proteinExistence type="inferred from homology"/>
<dbReference type="SUPFAM" id="SSF52821">
    <property type="entry name" value="Rhodanese/Cell cycle control phosphatase"/>
    <property type="match status" value="1"/>
</dbReference>
<gene>
    <name evidence="1" type="primary">trhO</name>
    <name evidence="3" type="ORF">IM787_19770</name>
</gene>
<dbReference type="EMBL" id="JADDIV010000006">
    <property type="protein sequence ID" value="MBE7369812.1"/>
    <property type="molecule type" value="Genomic_DNA"/>
</dbReference>
<sequence length="274" mass="29990">MRPIVGKPGNRSPLDRFLECLLVNNVLNVSAYRFVPLPDAAQLREPLLARCLSLALKGTILLAPEGINLFLAGEAGAVRSLLDHLREEPRLAGLEAKESWSPDVPFGRMRVKVKREIIRMDHPAIQPADGRAPAVDAPTLKRWLDQGHDDAGRPVVTLDTRNAFEVDHGTFEGAIDWRLGKFSEFPAALAANRDALRGKTVVSFCTGGIRCEKAALVMREAGLDHVWQLEGGILKYFEEAGGVHFRGTCFVFDERRAVNAGLQPVRIGEPAAGS</sequence>
<dbReference type="Gene3D" id="3.30.70.100">
    <property type="match status" value="1"/>
</dbReference>
<dbReference type="InterPro" id="IPR020936">
    <property type="entry name" value="TrhO"/>
</dbReference>
<dbReference type="Pfam" id="PF17773">
    <property type="entry name" value="UPF0176_N"/>
    <property type="match status" value="1"/>
</dbReference>
<dbReference type="Gene3D" id="3.40.250.10">
    <property type="entry name" value="Rhodanese-like domain"/>
    <property type="match status" value="1"/>
</dbReference>
<organism evidence="3 4">
    <name type="scientific">Ramlibacter pallidus</name>
    <dbReference type="NCBI Taxonomy" id="2780087"/>
    <lineage>
        <taxon>Bacteria</taxon>
        <taxon>Pseudomonadati</taxon>
        <taxon>Pseudomonadota</taxon>
        <taxon>Betaproteobacteria</taxon>
        <taxon>Burkholderiales</taxon>
        <taxon>Comamonadaceae</taxon>
        <taxon>Ramlibacter</taxon>
    </lineage>
</organism>
<accession>A0ABR9SA20</accession>
<keyword evidence="4" id="KW-1185">Reference proteome</keyword>
<keyword evidence="1" id="KW-0819">tRNA processing</keyword>
<evidence type="ECO:0000313" key="4">
    <source>
        <dbReference type="Proteomes" id="UP000806285"/>
    </source>
</evidence>
<dbReference type="PROSITE" id="PS50206">
    <property type="entry name" value="RHODANESE_3"/>
    <property type="match status" value="1"/>
</dbReference>
<evidence type="ECO:0000256" key="1">
    <source>
        <dbReference type="HAMAP-Rule" id="MF_00469"/>
    </source>
</evidence>
<dbReference type="InterPro" id="IPR040503">
    <property type="entry name" value="TRHO_N"/>
</dbReference>
<evidence type="ECO:0000259" key="2">
    <source>
        <dbReference type="PROSITE" id="PS50206"/>
    </source>
</evidence>
<comment type="function">
    <text evidence="1">Catalyzes oxygen-dependent 5-hydroxyuridine (ho5U) modification at position 34 in tRNAs.</text>
</comment>
<dbReference type="InterPro" id="IPR036873">
    <property type="entry name" value="Rhodanese-like_dom_sf"/>
</dbReference>
<dbReference type="PANTHER" id="PTHR43268">
    <property type="entry name" value="THIOSULFATE SULFURTRANSFERASE/RHODANESE-LIKE DOMAIN-CONTAINING PROTEIN 2"/>
    <property type="match status" value="1"/>
</dbReference>
<comment type="similarity">
    <text evidence="1">Belongs to the TrhO family.</text>
</comment>
<reference evidence="3 4" key="1">
    <citation type="submission" date="2020-10" db="EMBL/GenBank/DDBJ databases">
        <title>Ramlibacter sp. HM2 16S ribosomal RNA gene Genome sequencing and assembly.</title>
        <authorList>
            <person name="Kang M."/>
        </authorList>
    </citation>
    <scope>NUCLEOTIDE SEQUENCE [LARGE SCALE GENOMIC DNA]</scope>
    <source>
        <strain evidence="3 4">HM2</strain>
    </source>
</reference>
<protein>
    <recommendedName>
        <fullName evidence="1">tRNA uridine(34) hydroxylase</fullName>
        <ecNumber evidence="1">1.14.-.-</ecNumber>
    </recommendedName>
    <alternativeName>
        <fullName evidence="1">tRNA hydroxylation protein O</fullName>
    </alternativeName>
</protein>
<dbReference type="EC" id="1.14.-.-" evidence="1"/>